<feature type="repeat" description="PPR" evidence="5">
    <location>
        <begin position="435"/>
        <end position="469"/>
    </location>
</feature>
<feature type="coiled-coil region" evidence="6">
    <location>
        <begin position="193"/>
        <end position="220"/>
    </location>
</feature>
<keyword evidence="2" id="KW-0677">Repeat</keyword>
<keyword evidence="9" id="KW-1185">Reference proteome</keyword>
<evidence type="ECO:0000256" key="5">
    <source>
        <dbReference type="PROSITE-ProRule" id="PRU00708"/>
    </source>
</evidence>
<dbReference type="InterPro" id="IPR011990">
    <property type="entry name" value="TPR-like_helical_dom_sf"/>
</dbReference>
<evidence type="ECO:0000256" key="2">
    <source>
        <dbReference type="ARBA" id="ARBA00022737"/>
    </source>
</evidence>
<dbReference type="InterPro" id="IPR002885">
    <property type="entry name" value="PPR_rpt"/>
</dbReference>
<dbReference type="Gene3D" id="1.25.40.10">
    <property type="entry name" value="Tetratricopeptide repeat domain"/>
    <property type="match status" value="1"/>
</dbReference>
<protein>
    <recommendedName>
        <fullName evidence="10">Pentatricopeptide repeat protein</fullName>
    </recommendedName>
</protein>
<evidence type="ECO:0000313" key="9">
    <source>
        <dbReference type="Proteomes" id="UP001345013"/>
    </source>
</evidence>
<comment type="caution">
    <text evidence="8">The sequence shown here is derived from an EMBL/GenBank/DDBJ whole genome shotgun (WGS) entry which is preliminary data.</text>
</comment>
<name>A0ABR0JZJ6_9EURO</name>
<comment type="subunit">
    <text evidence="4">Binds to mitochondrial small subunit 15S rRNA.</text>
</comment>
<dbReference type="EMBL" id="JAVRRG010000158">
    <property type="protein sequence ID" value="KAK5080073.1"/>
    <property type="molecule type" value="Genomic_DNA"/>
</dbReference>
<feature type="region of interest" description="Disordered" evidence="7">
    <location>
        <begin position="163"/>
        <end position="186"/>
    </location>
</feature>
<organism evidence="8 9">
    <name type="scientific">Lithohypha guttulata</name>
    <dbReference type="NCBI Taxonomy" id="1690604"/>
    <lineage>
        <taxon>Eukaryota</taxon>
        <taxon>Fungi</taxon>
        <taxon>Dikarya</taxon>
        <taxon>Ascomycota</taxon>
        <taxon>Pezizomycotina</taxon>
        <taxon>Eurotiomycetes</taxon>
        <taxon>Chaetothyriomycetidae</taxon>
        <taxon>Chaetothyriales</taxon>
        <taxon>Trichomeriaceae</taxon>
        <taxon>Lithohypha</taxon>
    </lineage>
</organism>
<dbReference type="Pfam" id="PF01535">
    <property type="entry name" value="PPR"/>
    <property type="match status" value="1"/>
</dbReference>
<proteinExistence type="inferred from homology"/>
<comment type="similarity">
    <text evidence="1">Belongs to the CCM1 family.</text>
</comment>
<dbReference type="NCBIfam" id="TIGR00756">
    <property type="entry name" value="PPR"/>
    <property type="match status" value="1"/>
</dbReference>
<sequence>MPRYCKLSPSRVLRDSLSITSTPLLDFLLPALHPTRSGTSHGRRRNLHFGRRNDRFESFFFGALGQLALCREHGAAVTRHDNQRRNASSTAARRNVPSLTHQRFDDEGRLLIETTAPRHPAYSYEQYTDRDFFDTHERRFAATSKLPPSFFTDVHSIRDLMRPVQSRSQHNQEQHSSDQTGYSEHEETDMVVRLKLLESVRELEEKLANAKRDLARSMSGTAAVPTIPPSGSPKPAVLTKKDYLNLVDLYFYSHNSRFSPESTDESPTPTILNDYSFTLSADFTTGEEPEIMDEDANYVSPLKNIEEQLRTNQLREIAVMRVFVDLLLDEQSSNRALYEAYKELPQPGVTYLPNSVIRLLLQRMSTPWVKTQAAMLRYLSLIDDMQQASLPINTAEWSSAIYLAGRSFSRIEQGEVNRAFNIWQQMEIEAGVKSSSVTFNILFDVAVRNGKFALGETILKEMHKRNLRLNRMGRVSLMYYHGLRGDGDGVRKAYHDFVEAGEIVDTLVLNCVIASLVNAQEPTAAEQIYQRMKDMQSTLRRGRSEDGREVLFKLHPEPGSNRIDNEMASNHLGRILARAPHLRKDFLEHHEQLQAQMPLTPNFTTFRIMLAHHSAVSGDLDRMTVLLKEMLENFDIPLFPVVFQLLFKGFAIHGPRGGPDSTWSKERLYMTWEACRTAIKDSTSIHEGEAAPERPLPSITDVNVGMSYIKEGVDGGQPKERTLSMWQELVIDLAAFPRERLKRIERYASTQFDDVRSEPFVSPFFQQTHYSAPQPELDDEEGEYTLPNPVNSTLVNSEHQTFNPYSDQDDQYAVLDADIAQPEEEIEVDEEAQMDEEWDRPPSVPMEGLSHSAFSSFGSAQHNDPRAQYRLRPSKPLVCWLLRAYSRMTGSRAQVEEVWGSVRKIWHPKDDVEAQVVVRVLLRCLRDCDRLRGYG</sequence>
<dbReference type="PROSITE" id="PS51375">
    <property type="entry name" value="PPR"/>
    <property type="match status" value="1"/>
</dbReference>
<dbReference type="PANTHER" id="PTHR47447">
    <property type="entry name" value="OS03G0856100 PROTEIN"/>
    <property type="match status" value="1"/>
</dbReference>
<accession>A0ABR0JZJ6</accession>
<evidence type="ECO:0000256" key="1">
    <source>
        <dbReference type="ARBA" id="ARBA00006192"/>
    </source>
</evidence>
<evidence type="ECO:0000313" key="8">
    <source>
        <dbReference type="EMBL" id="KAK5080073.1"/>
    </source>
</evidence>
<evidence type="ECO:0000256" key="3">
    <source>
        <dbReference type="ARBA" id="ARBA00044493"/>
    </source>
</evidence>
<comment type="function">
    <text evidence="3">Regulates mitochondrial small subunit maturation by controlling 15S rRNA 5'-end processing. Localizes to the 5' precursor of the 15S rRNA in a position that is subsequently occupied by mS47 in the mature yeast mtSSU. Uses structure and sequence-specific RNA recognition, binding to a single-stranded region of the precursor and specifically recognizing bases -6 to -1. The exchange of Ccm1 for mS47 is coupled to the irreversible removal of precursor rRNA that is accompanied by conformational changes of the mitoribosomal proteins uS5m and mS26. These conformational changes signal completion of 5'-end rRNA processing through protection of the mature 5'-end of the 15S rRNA and stabilization of mS47. The removal of the 5' precursor together with the dissociation of Ccm1 may be catalyzed by the 5'-3' exoribonuclease Pet127. Involved in the specific removal of group I introns in mitochondrial encoded transcripts.</text>
</comment>
<gene>
    <name evidence="8" type="ORF">LTR24_008687</name>
</gene>
<dbReference type="PANTHER" id="PTHR47447:SF23">
    <property type="entry name" value="PENTACOTRIPEPTIDE-REPEAT REGION OF PRORP DOMAIN-CONTAINING PROTEIN"/>
    <property type="match status" value="1"/>
</dbReference>
<dbReference type="Proteomes" id="UP001345013">
    <property type="component" value="Unassembled WGS sequence"/>
</dbReference>
<reference evidence="8 9" key="1">
    <citation type="submission" date="2023-08" db="EMBL/GenBank/DDBJ databases">
        <title>Black Yeasts Isolated from many extreme environments.</title>
        <authorList>
            <person name="Coleine C."/>
            <person name="Stajich J.E."/>
            <person name="Selbmann L."/>
        </authorList>
    </citation>
    <scope>NUCLEOTIDE SEQUENCE [LARGE SCALE GENOMIC DNA]</scope>
    <source>
        <strain evidence="8 9">CCFEE 5885</strain>
    </source>
</reference>
<evidence type="ECO:0000256" key="4">
    <source>
        <dbReference type="ARBA" id="ARBA00044511"/>
    </source>
</evidence>
<keyword evidence="6" id="KW-0175">Coiled coil</keyword>
<evidence type="ECO:0000256" key="7">
    <source>
        <dbReference type="SAM" id="MobiDB-lite"/>
    </source>
</evidence>
<evidence type="ECO:0008006" key="10">
    <source>
        <dbReference type="Google" id="ProtNLM"/>
    </source>
</evidence>
<evidence type="ECO:0000256" key="6">
    <source>
        <dbReference type="SAM" id="Coils"/>
    </source>
</evidence>